<gene>
    <name evidence="1" type="ORF">LCGC14_1795400</name>
</gene>
<reference evidence="1" key="1">
    <citation type="journal article" date="2015" name="Nature">
        <title>Complex archaea that bridge the gap between prokaryotes and eukaryotes.</title>
        <authorList>
            <person name="Spang A."/>
            <person name="Saw J.H."/>
            <person name="Jorgensen S.L."/>
            <person name="Zaremba-Niedzwiedzka K."/>
            <person name="Martijn J."/>
            <person name="Lind A.E."/>
            <person name="van Eijk R."/>
            <person name="Schleper C."/>
            <person name="Guy L."/>
            <person name="Ettema T.J."/>
        </authorList>
    </citation>
    <scope>NUCLEOTIDE SEQUENCE</scope>
</reference>
<dbReference type="EMBL" id="LAZR01017221">
    <property type="protein sequence ID" value="KKM01347.1"/>
    <property type="molecule type" value="Genomic_DNA"/>
</dbReference>
<name>A0A0F9HDY0_9ZZZZ</name>
<sequence>MKREEIREALKRDFRKLYVKEFTTNWETLRLIREVEIDVMSLDNLYALLSKPQQPEQEVVNPDDGKKKTVRVMSLCHDATLQNLISDSLMPSHGTGKVPKADPDREKLRLDIVKAIVDNAGVLLPLPSPHKIATKIIALFNPDEIRRQERERIISRIEPYQIKLERKDVVPMV</sequence>
<protein>
    <submittedName>
        <fullName evidence="1">Uncharacterized protein</fullName>
    </submittedName>
</protein>
<comment type="caution">
    <text evidence="1">The sequence shown here is derived from an EMBL/GenBank/DDBJ whole genome shotgun (WGS) entry which is preliminary data.</text>
</comment>
<dbReference type="AlphaFoldDB" id="A0A0F9HDY0"/>
<proteinExistence type="predicted"/>
<accession>A0A0F9HDY0</accession>
<evidence type="ECO:0000313" key="1">
    <source>
        <dbReference type="EMBL" id="KKM01347.1"/>
    </source>
</evidence>
<organism evidence="1">
    <name type="scientific">marine sediment metagenome</name>
    <dbReference type="NCBI Taxonomy" id="412755"/>
    <lineage>
        <taxon>unclassified sequences</taxon>
        <taxon>metagenomes</taxon>
        <taxon>ecological metagenomes</taxon>
    </lineage>
</organism>
<feature type="non-terminal residue" evidence="1">
    <location>
        <position position="173"/>
    </location>
</feature>